<gene>
    <name evidence="3" type="ORF">DV707_09740</name>
    <name evidence="4" type="ORF">SAMN04488133_2209</name>
</gene>
<evidence type="ECO:0000313" key="3">
    <source>
        <dbReference type="EMBL" id="QCC47917.1"/>
    </source>
</evidence>
<reference evidence="3 6" key="2">
    <citation type="journal article" date="2019" name="Nat. Commun.">
        <title>A new type of DNA phosphorothioation-based antiviral system in archaea.</title>
        <authorList>
            <person name="Xiong L."/>
            <person name="Liu S."/>
            <person name="Chen S."/>
            <person name="Xiao Y."/>
            <person name="Zhu B."/>
            <person name="Gao Y."/>
            <person name="Zhang Y."/>
            <person name="Chen B."/>
            <person name="Luo J."/>
            <person name="Deng Z."/>
            <person name="Chen X."/>
            <person name="Wang L."/>
            <person name="Chen S."/>
        </authorList>
    </citation>
    <scope>NUCLEOTIDE SEQUENCE [LARGE SCALE GENOMIC DNA]</scope>
    <source>
        <strain evidence="3 6">CGMCC 1.10331</strain>
    </source>
</reference>
<dbReference type="Pfam" id="PF01882">
    <property type="entry name" value="DUF58"/>
    <property type="match status" value="1"/>
</dbReference>
<dbReference type="SUPFAM" id="SSF53300">
    <property type="entry name" value="vWA-like"/>
    <property type="match status" value="1"/>
</dbReference>
<dbReference type="AlphaFoldDB" id="A0A1H5ZY56"/>
<name>A0A1H5ZY56_9EURY</name>
<dbReference type="RefSeq" id="WP_103991883.1">
    <property type="nucleotide sequence ID" value="NZ_CP031311.1"/>
</dbReference>
<proteinExistence type="predicted"/>
<dbReference type="GeneID" id="39858373"/>
<dbReference type="Proteomes" id="UP000236740">
    <property type="component" value="Unassembled WGS sequence"/>
</dbReference>
<dbReference type="KEGG" id="hlm:DV707_09740"/>
<evidence type="ECO:0000313" key="5">
    <source>
        <dbReference type="Proteomes" id="UP000236740"/>
    </source>
</evidence>
<dbReference type="EMBL" id="CP031311">
    <property type="protein sequence ID" value="QCC47917.1"/>
    <property type="molecule type" value="Genomic_DNA"/>
</dbReference>
<dbReference type="OrthoDB" id="3263at2157"/>
<evidence type="ECO:0000259" key="2">
    <source>
        <dbReference type="Pfam" id="PF01882"/>
    </source>
</evidence>
<dbReference type="PANTHER" id="PTHR33608:SF6">
    <property type="entry name" value="BLL2464 PROTEIN"/>
    <property type="match status" value="1"/>
</dbReference>
<evidence type="ECO:0000313" key="6">
    <source>
        <dbReference type="Proteomes" id="UP000296733"/>
    </source>
</evidence>
<evidence type="ECO:0000256" key="1">
    <source>
        <dbReference type="SAM" id="MobiDB-lite"/>
    </source>
</evidence>
<dbReference type="EMBL" id="FNVN01000002">
    <property type="protein sequence ID" value="SEG40396.1"/>
    <property type="molecule type" value="Genomic_DNA"/>
</dbReference>
<reference evidence="4 5" key="1">
    <citation type="submission" date="2016-10" db="EMBL/GenBank/DDBJ databases">
        <authorList>
            <person name="de Groot N.N."/>
        </authorList>
    </citation>
    <scope>NUCLEOTIDE SEQUENCE [LARGE SCALE GENOMIC DNA]</scope>
    <source>
        <strain evidence="4 5">CGMCC 1.10331</strain>
    </source>
</reference>
<dbReference type="Proteomes" id="UP000296733">
    <property type="component" value="Chromosome"/>
</dbReference>
<sequence>MAIEPSFFDELARLERSLRQRTDSRRQGQQQSPNVGEGLTFSDYRRYTPGDDVRLIDWRVYARTDEYFIKQYEAERNLTVHVLLDTSASMDFGDRSENKFEFAARVGLAFAYVAASGHDSFRFSTIGTGFERLDHGRSTRGELLGLLDSVNEIDPEDRTDFVESLSSYARTIRSRSLVVVVSDFLEDPDAIEDGLAALGDTDVLLVHVVAPEERDPDVVGDTVFEDPETGATQRAYFAGSTVESYRERLSAHVDEVEARARRYRAEHVVVDTDADFFDAFAAVWATRDAPSSRTSRER</sequence>
<dbReference type="Gene3D" id="3.40.50.410">
    <property type="entry name" value="von Willebrand factor, type A domain"/>
    <property type="match status" value="1"/>
</dbReference>
<keyword evidence="5" id="KW-1185">Reference proteome</keyword>
<feature type="region of interest" description="Disordered" evidence="1">
    <location>
        <begin position="19"/>
        <end position="43"/>
    </location>
</feature>
<accession>A0A1H5ZY56</accession>
<dbReference type="InterPro" id="IPR036465">
    <property type="entry name" value="vWFA_dom_sf"/>
</dbReference>
<feature type="domain" description="DUF58" evidence="2">
    <location>
        <begin position="43"/>
        <end position="234"/>
    </location>
</feature>
<protein>
    <submittedName>
        <fullName evidence="3">DUF58 domain-containing protein</fullName>
    </submittedName>
</protein>
<dbReference type="PANTHER" id="PTHR33608">
    <property type="entry name" value="BLL2464 PROTEIN"/>
    <property type="match status" value="1"/>
</dbReference>
<dbReference type="InterPro" id="IPR002881">
    <property type="entry name" value="DUF58"/>
</dbReference>
<evidence type="ECO:0000313" key="4">
    <source>
        <dbReference type="EMBL" id="SEG40396.1"/>
    </source>
</evidence>
<organism evidence="4 5">
    <name type="scientific">Halobellus limi</name>
    <dbReference type="NCBI Taxonomy" id="699433"/>
    <lineage>
        <taxon>Archaea</taxon>
        <taxon>Methanobacteriati</taxon>
        <taxon>Methanobacteriota</taxon>
        <taxon>Stenosarchaea group</taxon>
        <taxon>Halobacteria</taxon>
        <taxon>Halobacteriales</taxon>
        <taxon>Haloferacaceae</taxon>
        <taxon>Halobellus</taxon>
    </lineage>
</organism>